<dbReference type="EMBL" id="BPVZ01000047">
    <property type="protein sequence ID" value="GKV17073.1"/>
    <property type="molecule type" value="Genomic_DNA"/>
</dbReference>
<reference evidence="1 2" key="1">
    <citation type="journal article" date="2021" name="Commun. Biol.">
        <title>The genome of Shorea leprosula (Dipterocarpaceae) highlights the ecological relevance of drought in aseasonal tropical rainforests.</title>
        <authorList>
            <person name="Ng K.K.S."/>
            <person name="Kobayashi M.J."/>
            <person name="Fawcett J.A."/>
            <person name="Hatakeyama M."/>
            <person name="Paape T."/>
            <person name="Ng C.H."/>
            <person name="Ang C.C."/>
            <person name="Tnah L.H."/>
            <person name="Lee C.T."/>
            <person name="Nishiyama T."/>
            <person name="Sese J."/>
            <person name="O'Brien M.J."/>
            <person name="Copetti D."/>
            <person name="Mohd Noor M.I."/>
            <person name="Ong R.C."/>
            <person name="Putra M."/>
            <person name="Sireger I.Z."/>
            <person name="Indrioko S."/>
            <person name="Kosugi Y."/>
            <person name="Izuno A."/>
            <person name="Isagi Y."/>
            <person name="Lee S.L."/>
            <person name="Shimizu K.K."/>
        </authorList>
    </citation>
    <scope>NUCLEOTIDE SEQUENCE [LARGE SCALE GENOMIC DNA]</scope>
    <source>
        <strain evidence="1">214</strain>
    </source>
</reference>
<evidence type="ECO:0000313" key="2">
    <source>
        <dbReference type="Proteomes" id="UP001054252"/>
    </source>
</evidence>
<evidence type="ECO:0000313" key="1">
    <source>
        <dbReference type="EMBL" id="GKV17073.1"/>
    </source>
</evidence>
<dbReference type="Proteomes" id="UP001054252">
    <property type="component" value="Unassembled WGS sequence"/>
</dbReference>
<comment type="caution">
    <text evidence="1">The sequence shown here is derived from an EMBL/GenBank/DDBJ whole genome shotgun (WGS) entry which is preliminary data.</text>
</comment>
<keyword evidence="2" id="KW-1185">Reference proteome</keyword>
<organism evidence="1 2">
    <name type="scientific">Rubroshorea leprosula</name>
    <dbReference type="NCBI Taxonomy" id="152421"/>
    <lineage>
        <taxon>Eukaryota</taxon>
        <taxon>Viridiplantae</taxon>
        <taxon>Streptophyta</taxon>
        <taxon>Embryophyta</taxon>
        <taxon>Tracheophyta</taxon>
        <taxon>Spermatophyta</taxon>
        <taxon>Magnoliopsida</taxon>
        <taxon>eudicotyledons</taxon>
        <taxon>Gunneridae</taxon>
        <taxon>Pentapetalae</taxon>
        <taxon>rosids</taxon>
        <taxon>malvids</taxon>
        <taxon>Malvales</taxon>
        <taxon>Dipterocarpaceae</taxon>
        <taxon>Rubroshorea</taxon>
    </lineage>
</organism>
<gene>
    <name evidence="1" type="ORF">SLEP1_g27624</name>
</gene>
<protein>
    <submittedName>
        <fullName evidence="1">Uncharacterized protein</fullName>
    </submittedName>
</protein>
<name>A0AAV5K0P5_9ROSI</name>
<sequence length="77" mass="8419">MKLKAMYPNLDITEVRFSDDMEVKGFGLDVRGILGLGFPFVYKKGGGVSASKEGGLEWKIGKLGKQIRKEGKKIGEA</sequence>
<accession>A0AAV5K0P5</accession>
<dbReference type="AlphaFoldDB" id="A0AAV5K0P5"/>
<proteinExistence type="predicted"/>